<evidence type="ECO:0000259" key="10">
    <source>
        <dbReference type="Pfam" id="PF01553"/>
    </source>
</evidence>
<dbReference type="InterPro" id="IPR002123">
    <property type="entry name" value="Plipid/glycerol_acylTrfase"/>
</dbReference>
<evidence type="ECO:0000256" key="1">
    <source>
        <dbReference type="ARBA" id="ARBA00004370"/>
    </source>
</evidence>
<organism evidence="11 12">
    <name type="scientific">Pneumocystis wakefieldiae</name>
    <dbReference type="NCBI Taxonomy" id="38082"/>
    <lineage>
        <taxon>Eukaryota</taxon>
        <taxon>Fungi</taxon>
        <taxon>Dikarya</taxon>
        <taxon>Ascomycota</taxon>
        <taxon>Taphrinomycotina</taxon>
        <taxon>Pneumocystomycetes</taxon>
        <taxon>Pneumocystaceae</taxon>
        <taxon>Pneumocystis</taxon>
    </lineage>
</organism>
<name>A0A899FZ17_9ASCO</name>
<sequence length="302" mass="34484">MEKFTKWRDAGTGLAPFFQSSFEIESPKWIFLIFGLFLYIIRHLFIFFLFISYFIFVHTLLSPILQSIFPRVLHFFKKMFIGTAFFLCGIPPSSIQANYTKKKKAIPSAQNIIISSYCSPLDILCLAFNYNPIFTISYSNTSLVQHVSGIKALFYTFSIPERSPPHRNCMTLESLSKLYPNRIICVFPEGTTSNGTGLLLFTQSLESVAPQAKIFPLSIKYNNYLTSPLPRSFFKFLFRLTFKLTHNFQIKISETPIIADHPEKLREIASYALSELSKVPRLGLGVDEKISFLKAQGISSKT</sequence>
<evidence type="ECO:0000256" key="4">
    <source>
        <dbReference type="ARBA" id="ARBA00022692"/>
    </source>
</evidence>
<dbReference type="PANTHER" id="PTHR23063">
    <property type="entry name" value="PHOSPHOLIPID ACYLTRANSFERASE"/>
    <property type="match status" value="1"/>
</dbReference>
<feature type="domain" description="Phospholipid/glycerol acyltransferase" evidence="10">
    <location>
        <begin position="102"/>
        <end position="218"/>
    </location>
</feature>
<dbReference type="AlphaFoldDB" id="A0A899FZ17"/>
<keyword evidence="3" id="KW-0808">Transferase</keyword>
<evidence type="ECO:0000256" key="7">
    <source>
        <dbReference type="ARBA" id="ARBA00023136"/>
    </source>
</evidence>
<evidence type="ECO:0000256" key="6">
    <source>
        <dbReference type="ARBA" id="ARBA00023098"/>
    </source>
</evidence>
<proteinExistence type="inferred from homology"/>
<dbReference type="EMBL" id="CP054539">
    <property type="protein sequence ID" value="QSL65813.1"/>
    <property type="molecule type" value="Genomic_DNA"/>
</dbReference>
<dbReference type="GO" id="GO:0016020">
    <property type="term" value="C:membrane"/>
    <property type="evidence" value="ECO:0007669"/>
    <property type="project" value="UniProtKB-SubCell"/>
</dbReference>
<keyword evidence="8" id="KW-0012">Acyltransferase</keyword>
<evidence type="ECO:0000256" key="2">
    <source>
        <dbReference type="ARBA" id="ARBA00008655"/>
    </source>
</evidence>
<keyword evidence="6" id="KW-0443">Lipid metabolism</keyword>
<evidence type="ECO:0000256" key="8">
    <source>
        <dbReference type="ARBA" id="ARBA00023315"/>
    </source>
</evidence>
<dbReference type="OrthoDB" id="272512at2759"/>
<gene>
    <name evidence="11" type="ORF">MERGE_000091</name>
</gene>
<keyword evidence="5 9" id="KW-1133">Transmembrane helix</keyword>
<accession>A0A899FZ17</accession>
<dbReference type="GO" id="GO:0016746">
    <property type="term" value="F:acyltransferase activity"/>
    <property type="evidence" value="ECO:0007669"/>
    <property type="project" value="UniProtKB-KW"/>
</dbReference>
<comment type="subcellular location">
    <subcellularLocation>
        <location evidence="1">Membrane</location>
    </subcellularLocation>
</comment>
<keyword evidence="7 9" id="KW-0472">Membrane</keyword>
<evidence type="ECO:0000313" key="12">
    <source>
        <dbReference type="Proteomes" id="UP000663699"/>
    </source>
</evidence>
<comment type="similarity">
    <text evidence="2">Belongs to the 1-acyl-sn-glycerol-3-phosphate acyltransferase family.</text>
</comment>
<keyword evidence="4 9" id="KW-0812">Transmembrane</keyword>
<reference evidence="11" key="1">
    <citation type="submission" date="2020-06" db="EMBL/GenBank/DDBJ databases">
        <title>Genomes of multiple members of Pneumocystis genus reveal paths to human pathogen Pneumocystis jirovecii.</title>
        <authorList>
            <person name="Cisse O.H."/>
            <person name="Ma L."/>
            <person name="Dekker J."/>
            <person name="Khil P."/>
            <person name="Jo J."/>
            <person name="Brenchley J."/>
            <person name="Blair R."/>
            <person name="Pahar B."/>
            <person name="Chabe M."/>
            <person name="Van Rompay K.A."/>
            <person name="Keesler R."/>
            <person name="Sukura A."/>
            <person name="Hirsch V."/>
            <person name="Kutty G."/>
            <person name="Liu Y."/>
            <person name="Peng L."/>
            <person name="Chen J."/>
            <person name="Song J."/>
            <person name="Weissenbacher-Lang C."/>
            <person name="Xu J."/>
            <person name="Upham N.S."/>
            <person name="Stajich J.E."/>
            <person name="Cuomo C.A."/>
            <person name="Cushion M.T."/>
            <person name="Kovacs J.A."/>
        </authorList>
    </citation>
    <scope>NUCLEOTIDE SEQUENCE</scope>
    <source>
        <strain evidence="11">2A</strain>
    </source>
</reference>
<evidence type="ECO:0000256" key="5">
    <source>
        <dbReference type="ARBA" id="ARBA00022989"/>
    </source>
</evidence>
<dbReference type="GO" id="GO:0006629">
    <property type="term" value="P:lipid metabolic process"/>
    <property type="evidence" value="ECO:0007669"/>
    <property type="project" value="UniProtKB-KW"/>
</dbReference>
<dbReference type="PANTHER" id="PTHR23063:SF60">
    <property type="entry name" value="LYSOPHOSPHATIDIC ACID:OLEOYL-COA ACYLTRANSFERASE 1"/>
    <property type="match status" value="1"/>
</dbReference>
<dbReference type="SUPFAM" id="SSF69593">
    <property type="entry name" value="Glycerol-3-phosphate (1)-acyltransferase"/>
    <property type="match status" value="1"/>
</dbReference>
<evidence type="ECO:0000313" key="11">
    <source>
        <dbReference type="EMBL" id="QSL65813.1"/>
    </source>
</evidence>
<protein>
    <recommendedName>
        <fullName evidence="10">Phospholipid/glycerol acyltransferase domain-containing protein</fullName>
    </recommendedName>
</protein>
<dbReference type="Proteomes" id="UP000663699">
    <property type="component" value="Chromosome 8"/>
</dbReference>
<feature type="transmembrane region" description="Helical" evidence="9">
    <location>
        <begin position="29"/>
        <end position="55"/>
    </location>
</feature>
<dbReference type="Pfam" id="PF01553">
    <property type="entry name" value="Acyltransferase"/>
    <property type="match status" value="1"/>
</dbReference>
<evidence type="ECO:0000256" key="9">
    <source>
        <dbReference type="SAM" id="Phobius"/>
    </source>
</evidence>
<evidence type="ECO:0000256" key="3">
    <source>
        <dbReference type="ARBA" id="ARBA00022679"/>
    </source>
</evidence>
<keyword evidence="12" id="KW-1185">Reference proteome</keyword>